<accession>A0A2P5DC18</accession>
<sequence>MEGGGGGGTGCRITGSDRPRLTLLDQMSAVADGRDLAGLTLDDILTAEKRALHLQRASPSPSPTRPHAPPPPITAARTLLDIIRDEDPKSGSCKGFIATNKDKKSWKSFKDRLRLKRSGSGAAWTSSVHTPTSDILVPTSRSQISRHNSAVRNLAEPAAEAAHDMAHPDDASSESNGGSGGRYNHRPQISRRSSTRFVANTASFRQSDDGGGDEGDRPAIAAQVPSLRPQMSRRHSTRYSPVAMDDSNSGAVTDPMEPPPAREGSRRLSVVLAEERSLSAREAVAAQEAAEAEAAAAADEAEAVATPEAGVAPEAGPGQQARMSLMDLLEETDRQMGFVGSRLCSRELWVSRGNCPLCNGFILEILDIF</sequence>
<dbReference type="Proteomes" id="UP000237105">
    <property type="component" value="Unassembled WGS sequence"/>
</dbReference>
<feature type="region of interest" description="Disordered" evidence="1">
    <location>
        <begin position="52"/>
        <end position="72"/>
    </location>
</feature>
<feature type="compositionally biased region" description="Low complexity" evidence="1">
    <location>
        <begin position="294"/>
        <end position="309"/>
    </location>
</feature>
<name>A0A2P5DC18_PARAD</name>
<dbReference type="AlphaFoldDB" id="A0A2P5DC18"/>
<proteinExistence type="predicted"/>
<reference evidence="3" key="1">
    <citation type="submission" date="2016-06" db="EMBL/GenBank/DDBJ databases">
        <title>Parallel loss of symbiosis genes in relatives of nitrogen-fixing non-legume Parasponia.</title>
        <authorList>
            <person name="Van Velzen R."/>
            <person name="Holmer R."/>
            <person name="Bu F."/>
            <person name="Rutten L."/>
            <person name="Van Zeijl A."/>
            <person name="Liu W."/>
            <person name="Santuari L."/>
            <person name="Cao Q."/>
            <person name="Sharma T."/>
            <person name="Shen D."/>
            <person name="Roswanjaya Y."/>
            <person name="Wardhani T."/>
            <person name="Kalhor M.S."/>
            <person name="Jansen J."/>
            <person name="Van den Hoogen J."/>
            <person name="Gungor B."/>
            <person name="Hartog M."/>
            <person name="Hontelez J."/>
            <person name="Verver J."/>
            <person name="Yang W.-C."/>
            <person name="Schijlen E."/>
            <person name="Repin R."/>
            <person name="Schilthuizen M."/>
            <person name="Schranz E."/>
            <person name="Heidstra R."/>
            <person name="Miyata K."/>
            <person name="Fedorova E."/>
            <person name="Kohlen W."/>
            <person name="Bisseling T."/>
            <person name="Smit S."/>
            <person name="Geurts R."/>
        </authorList>
    </citation>
    <scope>NUCLEOTIDE SEQUENCE [LARGE SCALE GENOMIC DNA]</scope>
    <source>
        <strain evidence="3">cv. WU1-14</strain>
    </source>
</reference>
<feature type="compositionally biased region" description="Polar residues" evidence="1">
    <location>
        <begin position="123"/>
        <end position="151"/>
    </location>
</feature>
<dbReference type="OrthoDB" id="1711136at2759"/>
<keyword evidence="3" id="KW-1185">Reference proteome</keyword>
<evidence type="ECO:0000313" key="2">
    <source>
        <dbReference type="EMBL" id="PON70817.1"/>
    </source>
</evidence>
<comment type="caution">
    <text evidence="2">The sequence shown here is derived from an EMBL/GenBank/DDBJ whole genome shotgun (WGS) entry which is preliminary data.</text>
</comment>
<feature type="region of interest" description="Disordered" evidence="1">
    <location>
        <begin position="119"/>
        <end position="266"/>
    </location>
</feature>
<evidence type="ECO:0000313" key="3">
    <source>
        <dbReference type="Proteomes" id="UP000237105"/>
    </source>
</evidence>
<dbReference type="EMBL" id="JXTB01000048">
    <property type="protein sequence ID" value="PON70817.1"/>
    <property type="molecule type" value="Genomic_DNA"/>
</dbReference>
<gene>
    <name evidence="2" type="ORF">PanWU01x14_078430</name>
</gene>
<dbReference type="PANTHER" id="PTHR46629">
    <property type="entry name" value="OS01G0917900 PROTEIN"/>
    <property type="match status" value="1"/>
</dbReference>
<feature type="region of interest" description="Disordered" evidence="1">
    <location>
        <begin position="294"/>
        <end position="318"/>
    </location>
</feature>
<feature type="compositionally biased region" description="Pro residues" evidence="1">
    <location>
        <begin position="60"/>
        <end position="72"/>
    </location>
</feature>
<feature type="compositionally biased region" description="Basic and acidic residues" evidence="1">
    <location>
        <begin position="161"/>
        <end position="170"/>
    </location>
</feature>
<organism evidence="2 3">
    <name type="scientific">Parasponia andersonii</name>
    <name type="common">Sponia andersonii</name>
    <dbReference type="NCBI Taxonomy" id="3476"/>
    <lineage>
        <taxon>Eukaryota</taxon>
        <taxon>Viridiplantae</taxon>
        <taxon>Streptophyta</taxon>
        <taxon>Embryophyta</taxon>
        <taxon>Tracheophyta</taxon>
        <taxon>Spermatophyta</taxon>
        <taxon>Magnoliopsida</taxon>
        <taxon>eudicotyledons</taxon>
        <taxon>Gunneridae</taxon>
        <taxon>Pentapetalae</taxon>
        <taxon>rosids</taxon>
        <taxon>fabids</taxon>
        <taxon>Rosales</taxon>
        <taxon>Cannabaceae</taxon>
        <taxon>Parasponia</taxon>
    </lineage>
</organism>
<protein>
    <submittedName>
        <fullName evidence="2">RING/U-box superfamily protein</fullName>
    </submittedName>
</protein>
<evidence type="ECO:0000256" key="1">
    <source>
        <dbReference type="SAM" id="MobiDB-lite"/>
    </source>
</evidence>
<dbReference type="STRING" id="3476.A0A2P5DC18"/>
<feature type="compositionally biased region" description="Polar residues" evidence="1">
    <location>
        <begin position="190"/>
        <end position="205"/>
    </location>
</feature>